<dbReference type="EMBL" id="JAWDGP010002483">
    <property type="protein sequence ID" value="KAK3782895.1"/>
    <property type="molecule type" value="Genomic_DNA"/>
</dbReference>
<keyword evidence="2" id="KW-1185">Reference proteome</keyword>
<evidence type="ECO:0000313" key="2">
    <source>
        <dbReference type="Proteomes" id="UP001283361"/>
    </source>
</evidence>
<dbReference type="AlphaFoldDB" id="A0AAE1DUL0"/>
<accession>A0AAE1DUL0</accession>
<organism evidence="1 2">
    <name type="scientific">Elysia crispata</name>
    <name type="common">lettuce slug</name>
    <dbReference type="NCBI Taxonomy" id="231223"/>
    <lineage>
        <taxon>Eukaryota</taxon>
        <taxon>Metazoa</taxon>
        <taxon>Spiralia</taxon>
        <taxon>Lophotrochozoa</taxon>
        <taxon>Mollusca</taxon>
        <taxon>Gastropoda</taxon>
        <taxon>Heterobranchia</taxon>
        <taxon>Euthyneura</taxon>
        <taxon>Panpulmonata</taxon>
        <taxon>Sacoglossa</taxon>
        <taxon>Placobranchoidea</taxon>
        <taxon>Plakobranchidae</taxon>
        <taxon>Elysia</taxon>
    </lineage>
</organism>
<reference evidence="1" key="1">
    <citation type="journal article" date="2023" name="G3 (Bethesda)">
        <title>A reference genome for the long-term kleptoplast-retaining sea slug Elysia crispata morphotype clarki.</title>
        <authorList>
            <person name="Eastman K.E."/>
            <person name="Pendleton A.L."/>
            <person name="Shaikh M.A."/>
            <person name="Suttiyut T."/>
            <person name="Ogas R."/>
            <person name="Tomko P."/>
            <person name="Gavelis G."/>
            <person name="Widhalm J.R."/>
            <person name="Wisecaver J.H."/>
        </authorList>
    </citation>
    <scope>NUCLEOTIDE SEQUENCE</scope>
    <source>
        <strain evidence="1">ECLA1</strain>
    </source>
</reference>
<protein>
    <submittedName>
        <fullName evidence="1">Uncharacterized protein</fullName>
    </submittedName>
</protein>
<comment type="caution">
    <text evidence="1">The sequence shown here is derived from an EMBL/GenBank/DDBJ whole genome shotgun (WGS) entry which is preliminary data.</text>
</comment>
<dbReference type="Proteomes" id="UP001283361">
    <property type="component" value="Unassembled WGS sequence"/>
</dbReference>
<name>A0AAE1DUL0_9GAST</name>
<gene>
    <name evidence="1" type="ORF">RRG08_002524</name>
</gene>
<evidence type="ECO:0000313" key="1">
    <source>
        <dbReference type="EMBL" id="KAK3782895.1"/>
    </source>
</evidence>
<sequence length="97" mass="11215">MSQPGILPGASYSQSVALSTELPYAIRAILLLDENHVIIRCPSRASYLEPLTRHSDYWLRWITDHSFSLCMSRKVYLIFLRGPENTLVKTRSTERLY</sequence>
<proteinExistence type="predicted"/>